<feature type="transmembrane region" description="Helical" evidence="2">
    <location>
        <begin position="342"/>
        <end position="362"/>
    </location>
</feature>
<feature type="transmembrane region" description="Helical" evidence="2">
    <location>
        <begin position="374"/>
        <end position="394"/>
    </location>
</feature>
<feature type="transmembrane region" description="Helical" evidence="2">
    <location>
        <begin position="242"/>
        <end position="266"/>
    </location>
</feature>
<feature type="transmembrane region" description="Helical" evidence="2">
    <location>
        <begin position="308"/>
        <end position="330"/>
    </location>
</feature>
<dbReference type="EMBL" id="CP000699">
    <property type="protein sequence ID" value="ABQ67413.1"/>
    <property type="molecule type" value="Genomic_DNA"/>
</dbReference>
<evidence type="ECO:0000256" key="2">
    <source>
        <dbReference type="SAM" id="Phobius"/>
    </source>
</evidence>
<dbReference type="Proteomes" id="UP000001989">
    <property type="component" value="Chromosome"/>
</dbReference>
<keyword evidence="2" id="KW-0812">Transmembrane</keyword>
<dbReference type="AlphaFoldDB" id="A0A9J9LD75"/>
<reference evidence="3 4" key="1">
    <citation type="journal article" date="2010" name="J. Bacteriol.">
        <title>Genome sequence of the dioxin-mineralizing bacterium Sphingomonas wittichii RW1.</title>
        <authorList>
            <person name="Miller T.R."/>
            <person name="Delcher A.L."/>
            <person name="Salzberg S.L."/>
            <person name="Saunders E."/>
            <person name="Detter J.C."/>
            <person name="Halden R.U."/>
        </authorList>
    </citation>
    <scope>NUCLEOTIDE SEQUENCE [LARGE SCALE GENOMIC DNA]</scope>
    <source>
        <strain evidence="4">DSM 6014 / CCUG 31198 / JCM 15750 / NBRC 105917 / EY 4224 / RW1</strain>
    </source>
</reference>
<keyword evidence="4" id="KW-1185">Reference proteome</keyword>
<dbReference type="KEGG" id="swi:Swit_1047"/>
<evidence type="ECO:0000313" key="4">
    <source>
        <dbReference type="Proteomes" id="UP000001989"/>
    </source>
</evidence>
<name>A0A9J9LD75_RHIWR</name>
<evidence type="ECO:0000256" key="1">
    <source>
        <dbReference type="SAM" id="MobiDB-lite"/>
    </source>
</evidence>
<feature type="transmembrane region" description="Helical" evidence="2">
    <location>
        <begin position="57"/>
        <end position="78"/>
    </location>
</feature>
<sequence>MPANRATHNLAAPSVSGLAPRAKSRKLGGPPRSGGRAGAGEDMTGDRAADRHDAAQLAAMLMIVAVALFDASSLRGLYGDGSNFLYHLLRTRDFVHANPSRLCTEWLTQFPVVLALRAGVVDLPALLVLHSATLVLMPVAFWMLALARLHRDPAFWLVFLLFCIVYFNVGFFAIGEYNLAYALVALALAILSGRARIGPGWALVALLAGLGLLAAYEAMLYLGPLLVLAGVVRLRKGSEPPAVRAMLLLAILAYAAGTGVAVHFVLNPGHPEQLAAAMAFFAAMHNRLLALSVAFAIGWIALSTPAAWMRRGGLFLAVACLAGLVLPGNWSLPHQHYEARTLVGLALFGLGGLLALRFAAIARWPALVRVHPRAPIVALLFFVALAVSNLAYSLDHRAHLALFRDEVRARSGLVAVEDTRLLDGRLARYGWIWTYPLMSLLLRENADQAIILNPRAYRGYQSFDPEAEVPDLREYYRAGR</sequence>
<protein>
    <submittedName>
        <fullName evidence="3">Uncharacterized protein</fullName>
    </submittedName>
</protein>
<feature type="region of interest" description="Disordered" evidence="1">
    <location>
        <begin position="1"/>
        <end position="47"/>
    </location>
</feature>
<feature type="transmembrane region" description="Helical" evidence="2">
    <location>
        <begin position="179"/>
        <end position="195"/>
    </location>
</feature>
<feature type="transmembrane region" description="Helical" evidence="2">
    <location>
        <begin position="202"/>
        <end position="222"/>
    </location>
</feature>
<keyword evidence="2" id="KW-0472">Membrane</keyword>
<organism evidence="3 4">
    <name type="scientific">Rhizorhabdus wittichii (strain DSM 6014 / CCUG 31198 / JCM 15750 / NBRC 105917 / EY 4224 / RW1)</name>
    <name type="common">Sphingomonas wittichii</name>
    <dbReference type="NCBI Taxonomy" id="392499"/>
    <lineage>
        <taxon>Bacteria</taxon>
        <taxon>Pseudomonadati</taxon>
        <taxon>Pseudomonadota</taxon>
        <taxon>Alphaproteobacteria</taxon>
        <taxon>Sphingomonadales</taxon>
        <taxon>Sphingomonadaceae</taxon>
        <taxon>Rhizorhabdus</taxon>
    </lineage>
</organism>
<accession>A0A9J9LD75</accession>
<proteinExistence type="predicted"/>
<evidence type="ECO:0000313" key="3">
    <source>
        <dbReference type="EMBL" id="ABQ67413.1"/>
    </source>
</evidence>
<feature type="transmembrane region" description="Helical" evidence="2">
    <location>
        <begin position="154"/>
        <end position="173"/>
    </location>
</feature>
<keyword evidence="2" id="KW-1133">Transmembrane helix</keyword>
<feature type="transmembrane region" description="Helical" evidence="2">
    <location>
        <begin position="278"/>
        <end position="302"/>
    </location>
</feature>
<feature type="transmembrane region" description="Helical" evidence="2">
    <location>
        <begin position="125"/>
        <end position="147"/>
    </location>
</feature>
<gene>
    <name evidence="3" type="ordered locus">Swit_1047</name>
</gene>